<dbReference type="EMBL" id="MU865914">
    <property type="protein sequence ID" value="KAK4455246.1"/>
    <property type="molecule type" value="Genomic_DNA"/>
</dbReference>
<feature type="transmembrane region" description="Helical" evidence="7">
    <location>
        <begin position="210"/>
        <end position="232"/>
    </location>
</feature>
<keyword evidence="5 7" id="KW-0472">Membrane</keyword>
<keyword evidence="3 6" id="KW-0812">Transmembrane</keyword>
<keyword evidence="4 7" id="KW-1133">Transmembrane helix</keyword>
<evidence type="ECO:0000256" key="2">
    <source>
        <dbReference type="ARBA" id="ARBA00006175"/>
    </source>
</evidence>
<keyword evidence="6" id="KW-0813">Transport</keyword>
<evidence type="ECO:0000256" key="5">
    <source>
        <dbReference type="ARBA" id="ARBA00023136"/>
    </source>
</evidence>
<gene>
    <name evidence="8" type="ORF">QBC34DRAFT_481398</name>
</gene>
<organism evidence="8 9">
    <name type="scientific">Podospora aff. communis PSN243</name>
    <dbReference type="NCBI Taxonomy" id="3040156"/>
    <lineage>
        <taxon>Eukaryota</taxon>
        <taxon>Fungi</taxon>
        <taxon>Dikarya</taxon>
        <taxon>Ascomycota</taxon>
        <taxon>Pezizomycotina</taxon>
        <taxon>Sordariomycetes</taxon>
        <taxon>Sordariomycetidae</taxon>
        <taxon>Sordariales</taxon>
        <taxon>Podosporaceae</taxon>
        <taxon>Podospora</taxon>
    </lineage>
</organism>
<protein>
    <submittedName>
        <fullName evidence="8">Aquaporin</fullName>
    </submittedName>
</protein>
<dbReference type="PRINTS" id="PR00783">
    <property type="entry name" value="MINTRINSICP"/>
</dbReference>
<reference evidence="8" key="1">
    <citation type="journal article" date="2023" name="Mol. Phylogenet. Evol.">
        <title>Genome-scale phylogeny and comparative genomics of the fungal order Sordariales.</title>
        <authorList>
            <person name="Hensen N."/>
            <person name="Bonometti L."/>
            <person name="Westerberg I."/>
            <person name="Brannstrom I.O."/>
            <person name="Guillou S."/>
            <person name="Cros-Aarteil S."/>
            <person name="Calhoun S."/>
            <person name="Haridas S."/>
            <person name="Kuo A."/>
            <person name="Mondo S."/>
            <person name="Pangilinan J."/>
            <person name="Riley R."/>
            <person name="LaButti K."/>
            <person name="Andreopoulos B."/>
            <person name="Lipzen A."/>
            <person name="Chen C."/>
            <person name="Yan M."/>
            <person name="Daum C."/>
            <person name="Ng V."/>
            <person name="Clum A."/>
            <person name="Steindorff A."/>
            <person name="Ohm R.A."/>
            <person name="Martin F."/>
            <person name="Silar P."/>
            <person name="Natvig D.O."/>
            <person name="Lalanne C."/>
            <person name="Gautier V."/>
            <person name="Ament-Velasquez S.L."/>
            <person name="Kruys A."/>
            <person name="Hutchinson M.I."/>
            <person name="Powell A.J."/>
            <person name="Barry K."/>
            <person name="Miller A.N."/>
            <person name="Grigoriev I.V."/>
            <person name="Debuchy R."/>
            <person name="Gladieux P."/>
            <person name="Hiltunen Thoren M."/>
            <person name="Johannesson H."/>
        </authorList>
    </citation>
    <scope>NUCLEOTIDE SEQUENCE</scope>
    <source>
        <strain evidence="8">PSN243</strain>
    </source>
</reference>
<dbReference type="AlphaFoldDB" id="A0AAV9H330"/>
<evidence type="ECO:0000256" key="6">
    <source>
        <dbReference type="RuleBase" id="RU000477"/>
    </source>
</evidence>
<dbReference type="InterPro" id="IPR000425">
    <property type="entry name" value="MIP"/>
</dbReference>
<dbReference type="Gene3D" id="1.20.1080.10">
    <property type="entry name" value="Glycerol uptake facilitator protein"/>
    <property type="match status" value="1"/>
</dbReference>
<comment type="caution">
    <text evidence="8">The sequence shown here is derived from an EMBL/GenBank/DDBJ whole genome shotgun (WGS) entry which is preliminary data.</text>
</comment>
<dbReference type="InterPro" id="IPR034294">
    <property type="entry name" value="Aquaporin_transptr"/>
</dbReference>
<feature type="transmembrane region" description="Helical" evidence="7">
    <location>
        <begin position="103"/>
        <end position="121"/>
    </location>
</feature>
<feature type="transmembrane region" description="Helical" evidence="7">
    <location>
        <begin position="24"/>
        <end position="45"/>
    </location>
</feature>
<dbReference type="Proteomes" id="UP001321760">
    <property type="component" value="Unassembled WGS sequence"/>
</dbReference>
<evidence type="ECO:0000256" key="7">
    <source>
        <dbReference type="SAM" id="Phobius"/>
    </source>
</evidence>
<dbReference type="PANTHER" id="PTHR19139">
    <property type="entry name" value="AQUAPORIN TRANSPORTER"/>
    <property type="match status" value="1"/>
</dbReference>
<comment type="subcellular location">
    <subcellularLocation>
        <location evidence="1">Membrane</location>
        <topology evidence="1">Multi-pass membrane protein</topology>
    </subcellularLocation>
</comment>
<dbReference type="GO" id="GO:0015250">
    <property type="term" value="F:water channel activity"/>
    <property type="evidence" value="ECO:0007669"/>
    <property type="project" value="TreeGrafter"/>
</dbReference>
<dbReference type="PANTHER" id="PTHR19139:SF199">
    <property type="entry name" value="MIP17260P"/>
    <property type="match status" value="1"/>
</dbReference>
<proteinExistence type="inferred from homology"/>
<dbReference type="GO" id="GO:0005886">
    <property type="term" value="C:plasma membrane"/>
    <property type="evidence" value="ECO:0007669"/>
    <property type="project" value="TreeGrafter"/>
</dbReference>
<feature type="transmembrane region" description="Helical" evidence="7">
    <location>
        <begin position="52"/>
        <end position="73"/>
    </location>
</feature>
<dbReference type="InterPro" id="IPR023271">
    <property type="entry name" value="Aquaporin-like"/>
</dbReference>
<dbReference type="SUPFAM" id="SSF81338">
    <property type="entry name" value="Aquaporin-like"/>
    <property type="match status" value="1"/>
</dbReference>
<evidence type="ECO:0000313" key="8">
    <source>
        <dbReference type="EMBL" id="KAK4455246.1"/>
    </source>
</evidence>
<evidence type="ECO:0000313" key="9">
    <source>
        <dbReference type="Proteomes" id="UP001321760"/>
    </source>
</evidence>
<feature type="transmembrane region" description="Helical" evidence="7">
    <location>
        <begin position="141"/>
        <end position="160"/>
    </location>
</feature>
<keyword evidence="9" id="KW-1185">Reference proteome</keyword>
<comment type="similarity">
    <text evidence="2 6">Belongs to the MIP/aquaporin (TC 1.A.8) family.</text>
</comment>
<sequence length="268" mass="28415">MTTGRTVTLPSAVIHNVVAFLSEFAGTFLFLFFAFSGTALANMYVATTPPLVTLLFIAFSFGLSLTANVWAFYRVSGGMFNPAVTLALYVVGGLSAARSAVVVAAQLLAGICAAGVVSGLYPGEMAVDTGLGAGTSTVQGLFIEVFLTAELVFVILMVAAEKHKATFMAPVAIGGAFTLTQLVGVHFTGGSLNPARSLGPAVVLGRWPEYFWIYFIGPILGALLASAFYGLLNFLRWKECNPGQDHDDMEKGRVQMITEKRKGDESSF</sequence>
<reference evidence="8" key="2">
    <citation type="submission" date="2023-05" db="EMBL/GenBank/DDBJ databases">
        <authorList>
            <consortium name="Lawrence Berkeley National Laboratory"/>
            <person name="Steindorff A."/>
            <person name="Hensen N."/>
            <person name="Bonometti L."/>
            <person name="Westerberg I."/>
            <person name="Brannstrom I.O."/>
            <person name="Guillou S."/>
            <person name="Cros-Aarteil S."/>
            <person name="Calhoun S."/>
            <person name="Haridas S."/>
            <person name="Kuo A."/>
            <person name="Mondo S."/>
            <person name="Pangilinan J."/>
            <person name="Riley R."/>
            <person name="Labutti K."/>
            <person name="Andreopoulos B."/>
            <person name="Lipzen A."/>
            <person name="Chen C."/>
            <person name="Yanf M."/>
            <person name="Daum C."/>
            <person name="Ng V."/>
            <person name="Clum A."/>
            <person name="Ohm R."/>
            <person name="Martin F."/>
            <person name="Silar P."/>
            <person name="Natvig D."/>
            <person name="Lalanne C."/>
            <person name="Gautier V."/>
            <person name="Ament-Velasquez S.L."/>
            <person name="Kruys A."/>
            <person name="Hutchinson M.I."/>
            <person name="Powell A.J."/>
            <person name="Barry K."/>
            <person name="Miller A.N."/>
            <person name="Grigoriev I.V."/>
            <person name="Debuchy R."/>
            <person name="Gladieux P."/>
            <person name="Thoren M.H."/>
            <person name="Johannesson H."/>
        </authorList>
    </citation>
    <scope>NUCLEOTIDE SEQUENCE</scope>
    <source>
        <strain evidence="8">PSN243</strain>
    </source>
</reference>
<evidence type="ECO:0000256" key="4">
    <source>
        <dbReference type="ARBA" id="ARBA00022989"/>
    </source>
</evidence>
<feature type="transmembrane region" description="Helical" evidence="7">
    <location>
        <begin position="167"/>
        <end position="190"/>
    </location>
</feature>
<dbReference type="Pfam" id="PF00230">
    <property type="entry name" value="MIP"/>
    <property type="match status" value="1"/>
</dbReference>
<evidence type="ECO:0000256" key="3">
    <source>
        <dbReference type="ARBA" id="ARBA00022692"/>
    </source>
</evidence>
<name>A0AAV9H330_9PEZI</name>
<evidence type="ECO:0000256" key="1">
    <source>
        <dbReference type="ARBA" id="ARBA00004141"/>
    </source>
</evidence>
<accession>A0AAV9H330</accession>